<dbReference type="SUPFAM" id="SSF57903">
    <property type="entry name" value="FYVE/PHD zinc finger"/>
    <property type="match status" value="1"/>
</dbReference>
<accession>A0A0M3JX86</accession>
<reference evidence="4" key="1">
    <citation type="submission" date="2017-02" db="UniProtKB">
        <authorList>
            <consortium name="WormBaseParasite"/>
        </authorList>
    </citation>
    <scope>IDENTIFICATION</scope>
</reference>
<organism evidence="4">
    <name type="scientific">Anisakis simplex</name>
    <name type="common">Herring worm</name>
    <dbReference type="NCBI Taxonomy" id="6269"/>
    <lineage>
        <taxon>Eukaryota</taxon>
        <taxon>Metazoa</taxon>
        <taxon>Ecdysozoa</taxon>
        <taxon>Nematoda</taxon>
        <taxon>Chromadorea</taxon>
        <taxon>Rhabditida</taxon>
        <taxon>Spirurina</taxon>
        <taxon>Ascaridomorpha</taxon>
        <taxon>Ascaridoidea</taxon>
        <taxon>Anisakidae</taxon>
        <taxon>Anisakis</taxon>
        <taxon>Anisakis simplex complex</taxon>
    </lineage>
</organism>
<reference evidence="2 3" key="2">
    <citation type="submission" date="2018-11" db="EMBL/GenBank/DDBJ databases">
        <authorList>
            <consortium name="Pathogen Informatics"/>
        </authorList>
    </citation>
    <scope>NUCLEOTIDE SEQUENCE [LARGE SCALE GENOMIC DNA]</scope>
</reference>
<dbReference type="WBParaSite" id="ASIM_0001294601-mRNA-1">
    <property type="protein sequence ID" value="ASIM_0001294601-mRNA-1"/>
    <property type="gene ID" value="ASIM_0001294601"/>
</dbReference>
<evidence type="ECO:0000313" key="2">
    <source>
        <dbReference type="EMBL" id="VDK47321.1"/>
    </source>
</evidence>
<gene>
    <name evidence="2" type="ORF">ASIM_LOCUS12412</name>
</gene>
<protein>
    <submittedName>
        <fullName evidence="4">PHD domain-containing protein</fullName>
    </submittedName>
</protein>
<feature type="region of interest" description="Disordered" evidence="1">
    <location>
        <begin position="101"/>
        <end position="254"/>
    </location>
</feature>
<keyword evidence="3" id="KW-1185">Reference proteome</keyword>
<name>A0A0M3JX86_ANISI</name>
<dbReference type="EMBL" id="UYRR01031184">
    <property type="protein sequence ID" value="VDK47321.1"/>
    <property type="molecule type" value="Genomic_DNA"/>
</dbReference>
<dbReference type="Proteomes" id="UP000267096">
    <property type="component" value="Unassembled WGS sequence"/>
</dbReference>
<evidence type="ECO:0000313" key="3">
    <source>
        <dbReference type="Proteomes" id="UP000267096"/>
    </source>
</evidence>
<proteinExistence type="predicted"/>
<evidence type="ECO:0000313" key="4">
    <source>
        <dbReference type="WBParaSite" id="ASIM_0001294601-mRNA-1"/>
    </source>
</evidence>
<sequence length="345" mass="39623">MRYCVGIVGRDADGREIRCNERFHSRCHLEGRSPNGSWFCPFCVDMLVSTNLNYENPFDESKLSYRSKVLMIFDCVRHQHVVEGDNEAYFHRSGRTRYVSRRSTSYVSGPSTRHGEMTERRKSPSCEPGPSRRLYEPNEQSLRRRRQTCVEEGGWETESETEASFNSSGSDESDGEDNESMRSATPSDSNSASEGGNDWSMIDDVVLCEEPQPGYSGNGFTTVSRSRKRRKRQGKKRSRKGKKRSRRTKKKKLPNVRQRLASIVGLNIRTGRVKRRRAMRRESSDEPRSETRNVDLLDTIMMEQAKVLAPSNCRALTRDGTVRETKLMAEYIKKVDESTSNQVNY</sequence>
<evidence type="ECO:0000256" key="1">
    <source>
        <dbReference type="SAM" id="MobiDB-lite"/>
    </source>
</evidence>
<dbReference type="InterPro" id="IPR011011">
    <property type="entry name" value="Znf_FYVE_PHD"/>
</dbReference>
<feature type="compositionally biased region" description="Polar residues" evidence="1">
    <location>
        <begin position="181"/>
        <end position="194"/>
    </location>
</feature>
<dbReference type="OrthoDB" id="1935339at2759"/>
<feature type="compositionally biased region" description="Basic and acidic residues" evidence="1">
    <location>
        <begin position="113"/>
        <end position="124"/>
    </location>
</feature>
<dbReference type="AlphaFoldDB" id="A0A0M3JX86"/>
<feature type="compositionally biased region" description="Basic residues" evidence="1">
    <location>
        <begin position="225"/>
        <end position="254"/>
    </location>
</feature>